<proteinExistence type="inferred from homology"/>
<comment type="similarity">
    <text evidence="2">Belongs to the AB hydrolase superfamily. FUS2 hydrolase family.</text>
</comment>
<gene>
    <name evidence="4" type="ORF">K469DRAFT_709345</name>
</gene>
<evidence type="ECO:0000256" key="2">
    <source>
        <dbReference type="ARBA" id="ARBA00038115"/>
    </source>
</evidence>
<dbReference type="OrthoDB" id="249703at2759"/>
<sequence length="341" mass="36773">MDFLDGVAATPLDIPFESGVTLPAYLYTPTRKSREATTTKCPVLIHLGGADSSKEELYYVYAATGPELGYAVLTLDGPGQGSVLRRQGQKANTRLTSRPDWDYVIGYVIDYLEELVAEQPEIYHLDLARIAVAGASMGAYYALRAAADPRVAACVALDPFYDMYDFATSHMGPAFGGLLGLWSRGWLPTSVLDALIRSAMAVDFRTDWEIGLVQWLMGSSSPTQALLQMRRYTFAQGNGTSFLARVKCPVLVSSAGQSLYLKPGTDARRVYDGLSEVSAENKSVWSASKPDEGGLQAKIGAIGLCAQRTFSFLNQHLGCASVMTGSEDSSGTVGSQSFEHV</sequence>
<evidence type="ECO:0000313" key="4">
    <source>
        <dbReference type="EMBL" id="KAF2193881.1"/>
    </source>
</evidence>
<evidence type="ECO:0000313" key="5">
    <source>
        <dbReference type="Proteomes" id="UP000800200"/>
    </source>
</evidence>
<dbReference type="AlphaFoldDB" id="A0A6A6ERH0"/>
<dbReference type="PANTHER" id="PTHR22946">
    <property type="entry name" value="DIENELACTONE HYDROLASE DOMAIN-CONTAINING PROTEIN-RELATED"/>
    <property type="match status" value="1"/>
</dbReference>
<dbReference type="Pfam" id="PF12697">
    <property type="entry name" value="Abhydrolase_6"/>
    <property type="match status" value="1"/>
</dbReference>
<name>A0A6A6ERH0_9PEZI</name>
<dbReference type="InterPro" id="IPR050261">
    <property type="entry name" value="FrsA_esterase"/>
</dbReference>
<keyword evidence="1 4" id="KW-0378">Hydrolase</keyword>
<protein>
    <submittedName>
        <fullName evidence="4">Alpha/beta-hydrolase</fullName>
    </submittedName>
</protein>
<keyword evidence="5" id="KW-1185">Reference proteome</keyword>
<evidence type="ECO:0000259" key="3">
    <source>
        <dbReference type="Pfam" id="PF12697"/>
    </source>
</evidence>
<accession>A0A6A6ERH0</accession>
<dbReference type="SUPFAM" id="SSF53474">
    <property type="entry name" value="alpha/beta-Hydrolases"/>
    <property type="match status" value="1"/>
</dbReference>
<dbReference type="InterPro" id="IPR029058">
    <property type="entry name" value="AB_hydrolase_fold"/>
</dbReference>
<dbReference type="GO" id="GO:0016787">
    <property type="term" value="F:hydrolase activity"/>
    <property type="evidence" value="ECO:0007669"/>
    <property type="project" value="UniProtKB-KW"/>
</dbReference>
<reference evidence="4" key="1">
    <citation type="journal article" date="2020" name="Stud. Mycol.">
        <title>101 Dothideomycetes genomes: a test case for predicting lifestyles and emergence of pathogens.</title>
        <authorList>
            <person name="Haridas S."/>
            <person name="Albert R."/>
            <person name="Binder M."/>
            <person name="Bloem J."/>
            <person name="Labutti K."/>
            <person name="Salamov A."/>
            <person name="Andreopoulos B."/>
            <person name="Baker S."/>
            <person name="Barry K."/>
            <person name="Bills G."/>
            <person name="Bluhm B."/>
            <person name="Cannon C."/>
            <person name="Castanera R."/>
            <person name="Culley D."/>
            <person name="Daum C."/>
            <person name="Ezra D."/>
            <person name="Gonzalez J."/>
            <person name="Henrissat B."/>
            <person name="Kuo A."/>
            <person name="Liang C."/>
            <person name="Lipzen A."/>
            <person name="Lutzoni F."/>
            <person name="Magnuson J."/>
            <person name="Mondo S."/>
            <person name="Nolan M."/>
            <person name="Ohm R."/>
            <person name="Pangilinan J."/>
            <person name="Park H.-J."/>
            <person name="Ramirez L."/>
            <person name="Alfaro M."/>
            <person name="Sun H."/>
            <person name="Tritt A."/>
            <person name="Yoshinaga Y."/>
            <person name="Zwiers L.-H."/>
            <person name="Turgeon B."/>
            <person name="Goodwin S."/>
            <person name="Spatafora J."/>
            <person name="Crous P."/>
            <person name="Grigoriev I."/>
        </authorList>
    </citation>
    <scope>NUCLEOTIDE SEQUENCE</scope>
    <source>
        <strain evidence="4">CBS 207.26</strain>
    </source>
</reference>
<dbReference type="PANTHER" id="PTHR22946:SF13">
    <property type="entry name" value="ALPHA_BETA HYDROLASE PSOB"/>
    <property type="match status" value="1"/>
</dbReference>
<evidence type="ECO:0000256" key="1">
    <source>
        <dbReference type="ARBA" id="ARBA00022801"/>
    </source>
</evidence>
<dbReference type="Gene3D" id="3.40.50.1820">
    <property type="entry name" value="alpha/beta hydrolase"/>
    <property type="match status" value="1"/>
</dbReference>
<dbReference type="InterPro" id="IPR000073">
    <property type="entry name" value="AB_hydrolase_1"/>
</dbReference>
<dbReference type="Proteomes" id="UP000800200">
    <property type="component" value="Unassembled WGS sequence"/>
</dbReference>
<dbReference type="EMBL" id="ML994612">
    <property type="protein sequence ID" value="KAF2193881.1"/>
    <property type="molecule type" value="Genomic_DNA"/>
</dbReference>
<feature type="domain" description="AB hydrolase-1" evidence="3">
    <location>
        <begin position="43"/>
        <end position="215"/>
    </location>
</feature>
<organism evidence="4 5">
    <name type="scientific">Zopfia rhizophila CBS 207.26</name>
    <dbReference type="NCBI Taxonomy" id="1314779"/>
    <lineage>
        <taxon>Eukaryota</taxon>
        <taxon>Fungi</taxon>
        <taxon>Dikarya</taxon>
        <taxon>Ascomycota</taxon>
        <taxon>Pezizomycotina</taxon>
        <taxon>Dothideomycetes</taxon>
        <taxon>Dothideomycetes incertae sedis</taxon>
        <taxon>Zopfiaceae</taxon>
        <taxon>Zopfia</taxon>
    </lineage>
</organism>